<feature type="domain" description="Nucleotidyl transferase" evidence="1">
    <location>
        <begin position="9"/>
        <end position="214"/>
    </location>
</feature>
<dbReference type="Gene3D" id="3.90.550.10">
    <property type="entry name" value="Spore Coat Polysaccharide Biosynthesis Protein SpsA, Chain A"/>
    <property type="match status" value="1"/>
</dbReference>
<organism evidence="2 3">
    <name type="scientific">candidate division KSB3 bacterium</name>
    <dbReference type="NCBI Taxonomy" id="2044937"/>
    <lineage>
        <taxon>Bacteria</taxon>
        <taxon>candidate division KSB3</taxon>
    </lineage>
</organism>
<reference evidence="2" key="1">
    <citation type="submission" date="2019-11" db="EMBL/GenBank/DDBJ databases">
        <title>Microbial mats filling the niche in hypersaline microbial mats.</title>
        <authorList>
            <person name="Wong H.L."/>
            <person name="Macleod F.I."/>
            <person name="White R.A. III"/>
            <person name="Burns B.P."/>
        </authorList>
    </citation>
    <scope>NUCLEOTIDE SEQUENCE</scope>
    <source>
        <strain evidence="2">Rbin_158</strain>
    </source>
</reference>
<dbReference type="InterPro" id="IPR029044">
    <property type="entry name" value="Nucleotide-diphossugar_trans"/>
</dbReference>
<dbReference type="InterPro" id="IPR050486">
    <property type="entry name" value="Mannose-1P_guanyltransferase"/>
</dbReference>
<sequence>MDSGSNTMKAIVLSAGYGTRLGDLTRETPKPMLRLHGRPLLEYIICHLARHGFDQIAINLHFLPEIIPAYFGNGSQFGVELVYSYEPELLGTAGGVKNVEGFLNDGKPFLIHYGDVITDQDFTAMLNFHQTHNALATLLLHQRIRSNSLVSLDTENRIIGFLERPTEQQRYSVNSSWTNSGIYICSPDLLNEIPERIVCDFPRDIFPRLLATHRVFGFPLSGYRCAIDSAQRLAQAHEAIAYGRCQIQGQKYALSPYE</sequence>
<name>A0A9D5JXP4_9BACT</name>
<dbReference type="EMBL" id="WJJP01000522">
    <property type="protein sequence ID" value="MBD3326074.1"/>
    <property type="molecule type" value="Genomic_DNA"/>
</dbReference>
<evidence type="ECO:0000313" key="2">
    <source>
        <dbReference type="EMBL" id="MBD3326074.1"/>
    </source>
</evidence>
<dbReference type="AlphaFoldDB" id="A0A9D5JXP4"/>
<evidence type="ECO:0000313" key="3">
    <source>
        <dbReference type="Proteomes" id="UP000649604"/>
    </source>
</evidence>
<accession>A0A9D5JXP4</accession>
<dbReference type="PANTHER" id="PTHR22572">
    <property type="entry name" value="SUGAR-1-PHOSPHATE GUANYL TRANSFERASE"/>
    <property type="match status" value="1"/>
</dbReference>
<dbReference type="InterPro" id="IPR005835">
    <property type="entry name" value="NTP_transferase_dom"/>
</dbReference>
<comment type="caution">
    <text evidence="2">The sequence shown here is derived from an EMBL/GenBank/DDBJ whole genome shotgun (WGS) entry which is preliminary data.</text>
</comment>
<evidence type="ECO:0000259" key="1">
    <source>
        <dbReference type="Pfam" id="PF00483"/>
    </source>
</evidence>
<dbReference type="SUPFAM" id="SSF53448">
    <property type="entry name" value="Nucleotide-diphospho-sugar transferases"/>
    <property type="match status" value="1"/>
</dbReference>
<protein>
    <submittedName>
        <fullName evidence="2">NTP transferase domain-containing protein</fullName>
    </submittedName>
</protein>
<dbReference type="GO" id="GO:0016740">
    <property type="term" value="F:transferase activity"/>
    <property type="evidence" value="ECO:0007669"/>
    <property type="project" value="UniProtKB-KW"/>
</dbReference>
<proteinExistence type="predicted"/>
<dbReference type="Proteomes" id="UP000649604">
    <property type="component" value="Unassembled WGS sequence"/>
</dbReference>
<keyword evidence="2" id="KW-0808">Transferase</keyword>
<gene>
    <name evidence="2" type="ORF">GF339_15925</name>
</gene>
<dbReference type="Pfam" id="PF00483">
    <property type="entry name" value="NTP_transferase"/>
    <property type="match status" value="1"/>
</dbReference>
<dbReference type="CDD" id="cd04181">
    <property type="entry name" value="NTP_transferase"/>
    <property type="match status" value="1"/>
</dbReference>